<dbReference type="InterPro" id="IPR036388">
    <property type="entry name" value="WH-like_DNA-bd_sf"/>
</dbReference>
<protein>
    <submittedName>
        <fullName evidence="1">ArsR family transcriptional regulator</fullName>
    </submittedName>
</protein>
<dbReference type="Proteomes" id="UP000619260">
    <property type="component" value="Unassembled WGS sequence"/>
</dbReference>
<dbReference type="InterPro" id="IPR036390">
    <property type="entry name" value="WH_DNA-bd_sf"/>
</dbReference>
<dbReference type="Gene3D" id="6.10.140.2180">
    <property type="match status" value="1"/>
</dbReference>
<gene>
    <name evidence="1" type="ORF">Val02_84810</name>
</gene>
<dbReference type="InterPro" id="IPR011991">
    <property type="entry name" value="ArsR-like_HTH"/>
</dbReference>
<comment type="caution">
    <text evidence="1">The sequence shown here is derived from an EMBL/GenBank/DDBJ whole genome shotgun (WGS) entry which is preliminary data.</text>
</comment>
<reference evidence="1" key="1">
    <citation type="submission" date="2021-01" db="EMBL/GenBank/DDBJ databases">
        <title>Whole genome shotgun sequence of Virgisporangium aliadipatigenens NBRC 105644.</title>
        <authorList>
            <person name="Komaki H."/>
            <person name="Tamura T."/>
        </authorList>
    </citation>
    <scope>NUCLEOTIDE SEQUENCE</scope>
    <source>
        <strain evidence="1">NBRC 105644</strain>
    </source>
</reference>
<dbReference type="Pfam" id="PF12840">
    <property type="entry name" value="HTH_20"/>
    <property type="match status" value="1"/>
</dbReference>
<dbReference type="EMBL" id="BOPF01000051">
    <property type="protein sequence ID" value="GIJ51595.1"/>
    <property type="molecule type" value="Genomic_DNA"/>
</dbReference>
<evidence type="ECO:0000313" key="1">
    <source>
        <dbReference type="EMBL" id="GIJ51595.1"/>
    </source>
</evidence>
<sequence>MHPKRPRGITPTEAEAKALASAFRLRVLRLCLDRPMTNKELARKLDANPATVLHHVRTLVATGFLAPQPERRGTRGAREVPYLATRKSWRMDASARPSGGGAAMIEAFLDEARYVNADDMSLTRLGLRLTDDEYAELRKRLAAVLDEYADRPPTPDGRPISIFLACHEDVTRD</sequence>
<dbReference type="AlphaFoldDB" id="A0A8J4DUS5"/>
<dbReference type="RefSeq" id="WP_203904995.1">
    <property type="nucleotide sequence ID" value="NZ_BOPF01000051.1"/>
</dbReference>
<proteinExistence type="predicted"/>
<dbReference type="CDD" id="cd00090">
    <property type="entry name" value="HTH_ARSR"/>
    <property type="match status" value="1"/>
</dbReference>
<dbReference type="SUPFAM" id="SSF46785">
    <property type="entry name" value="Winged helix' DNA-binding domain"/>
    <property type="match status" value="1"/>
</dbReference>
<dbReference type="Gene3D" id="1.10.10.10">
    <property type="entry name" value="Winged helix-like DNA-binding domain superfamily/Winged helix DNA-binding domain"/>
    <property type="match status" value="1"/>
</dbReference>
<name>A0A8J4DUS5_9ACTN</name>
<keyword evidence="2" id="KW-1185">Reference proteome</keyword>
<organism evidence="1 2">
    <name type="scientific">Virgisporangium aliadipatigenens</name>
    <dbReference type="NCBI Taxonomy" id="741659"/>
    <lineage>
        <taxon>Bacteria</taxon>
        <taxon>Bacillati</taxon>
        <taxon>Actinomycetota</taxon>
        <taxon>Actinomycetes</taxon>
        <taxon>Micromonosporales</taxon>
        <taxon>Micromonosporaceae</taxon>
        <taxon>Virgisporangium</taxon>
    </lineage>
</organism>
<evidence type="ECO:0000313" key="2">
    <source>
        <dbReference type="Proteomes" id="UP000619260"/>
    </source>
</evidence>
<accession>A0A8J4DUS5</accession>